<accession>A0A162TX68</accession>
<dbReference type="OrthoDB" id="443981at2759"/>
<dbReference type="PANTHER" id="PTHR14614">
    <property type="entry name" value="HEPATOCELLULAR CARCINOMA-ASSOCIATED ANTIGEN"/>
    <property type="match status" value="1"/>
</dbReference>
<dbReference type="Proteomes" id="UP000077315">
    <property type="component" value="Unassembled WGS sequence"/>
</dbReference>
<dbReference type="RefSeq" id="XP_018289752.1">
    <property type="nucleotide sequence ID" value="XM_018436323.1"/>
</dbReference>
<dbReference type="Gene3D" id="3.40.50.150">
    <property type="entry name" value="Vaccinia Virus protein VP39"/>
    <property type="match status" value="1"/>
</dbReference>
<proteinExistence type="predicted"/>
<evidence type="ECO:0008006" key="3">
    <source>
        <dbReference type="Google" id="ProtNLM"/>
    </source>
</evidence>
<dbReference type="FunCoup" id="A0A162TX68">
    <property type="interactions" value="37"/>
</dbReference>
<dbReference type="SUPFAM" id="SSF53335">
    <property type="entry name" value="S-adenosyl-L-methionine-dependent methyltransferases"/>
    <property type="match status" value="1"/>
</dbReference>
<name>A0A162TX68_PHYB8</name>
<dbReference type="AlphaFoldDB" id="A0A162TX68"/>
<sequence>MDPMQILDTIQNHVSQAWAYRKQGRDSDMETQIDSMLSLLEDLIDRSYDRFATLDDEEEIRPVKSQDIQKARQLTQTILVRIVSGEMSIADEQIDRAAKAMAHLSGRGAAGAMVGTWYIPYLDSNGVRESVSLKIHEPSFIGNDIGFKTWGAAPLMAKRLVQERFLPNLENQTVIELGTGTGMVGLICAKLGAASTDLTDYHPSVLENVAINVKLNEVQANVSKLDFIELATNPDSVWRNRKFDVVIASDLLYEMEHAEYLPVAIELLMTDVFYFMIPLRATHTKEVALFERRMEEIGLYLDQTSDQEVEEDEGWVRYRFYSYIRA</sequence>
<reference evidence="2" key="1">
    <citation type="submission" date="2015-06" db="EMBL/GenBank/DDBJ databases">
        <title>Expansion of signal transduction pathways in fungi by whole-genome duplication.</title>
        <authorList>
            <consortium name="DOE Joint Genome Institute"/>
            <person name="Corrochano L.M."/>
            <person name="Kuo A."/>
            <person name="Marcet-Houben M."/>
            <person name="Polaino S."/>
            <person name="Salamov A."/>
            <person name="Villalobos J.M."/>
            <person name="Alvarez M.I."/>
            <person name="Avalos J."/>
            <person name="Benito E.P."/>
            <person name="Benoit I."/>
            <person name="Burger G."/>
            <person name="Camino L.P."/>
            <person name="Canovas D."/>
            <person name="Cerda-Olmedo E."/>
            <person name="Cheng J.-F."/>
            <person name="Dominguez A."/>
            <person name="Elias M."/>
            <person name="Eslava A.P."/>
            <person name="Glaser F."/>
            <person name="Grimwood J."/>
            <person name="Gutierrez G."/>
            <person name="Heitman J."/>
            <person name="Henrissat B."/>
            <person name="Iturriaga E.A."/>
            <person name="Lang B.F."/>
            <person name="Lavin J.L."/>
            <person name="Lee S."/>
            <person name="Li W."/>
            <person name="Lindquist E."/>
            <person name="Lopez-Garcia S."/>
            <person name="Luque E.M."/>
            <person name="Marcos A.T."/>
            <person name="Martin J."/>
            <person name="McCluskey K."/>
            <person name="Medina H.R."/>
            <person name="Miralles-Duran A."/>
            <person name="Miyazaki A."/>
            <person name="Munoz-Torres E."/>
            <person name="Oguiza J.A."/>
            <person name="Ohm R."/>
            <person name="Olmedo M."/>
            <person name="Orejas M."/>
            <person name="Ortiz-Castellanos L."/>
            <person name="Pisabarro A.G."/>
            <person name="Rodriguez-Romero J."/>
            <person name="Ruiz-Herrera J."/>
            <person name="Ruiz-Vazquez R."/>
            <person name="Sanz C."/>
            <person name="Schackwitz W."/>
            <person name="Schmutz J."/>
            <person name="Shahriari M."/>
            <person name="Shelest E."/>
            <person name="Silva-Franco F."/>
            <person name="Soanes D."/>
            <person name="Syed K."/>
            <person name="Tagua V.G."/>
            <person name="Talbot N.J."/>
            <person name="Thon M."/>
            <person name="De vries R.P."/>
            <person name="Wiebenga A."/>
            <person name="Yadav J.S."/>
            <person name="Braun E.L."/>
            <person name="Baker S."/>
            <person name="Garre V."/>
            <person name="Horwitz B."/>
            <person name="Torres-Martinez S."/>
            <person name="Idnurm A."/>
            <person name="Herrera-Estrella A."/>
            <person name="Gabaldon T."/>
            <person name="Grigoriev I.V."/>
        </authorList>
    </citation>
    <scope>NUCLEOTIDE SEQUENCE [LARGE SCALE GENOMIC DNA]</scope>
    <source>
        <strain evidence="2">NRRL 1555(-)</strain>
    </source>
</reference>
<evidence type="ECO:0000313" key="2">
    <source>
        <dbReference type="Proteomes" id="UP000077315"/>
    </source>
</evidence>
<evidence type="ECO:0000313" key="1">
    <source>
        <dbReference type="EMBL" id="OAD71712.1"/>
    </source>
</evidence>
<dbReference type="VEuPathDB" id="FungiDB:PHYBLDRAFT_170371"/>
<organism evidence="1 2">
    <name type="scientific">Phycomyces blakesleeanus (strain ATCC 8743b / DSM 1359 / FGSC 10004 / NBRC 33097 / NRRL 1555)</name>
    <dbReference type="NCBI Taxonomy" id="763407"/>
    <lineage>
        <taxon>Eukaryota</taxon>
        <taxon>Fungi</taxon>
        <taxon>Fungi incertae sedis</taxon>
        <taxon>Mucoromycota</taxon>
        <taxon>Mucoromycotina</taxon>
        <taxon>Mucoromycetes</taxon>
        <taxon>Mucorales</taxon>
        <taxon>Phycomycetaceae</taxon>
        <taxon>Phycomyces</taxon>
    </lineage>
</organism>
<dbReference type="EMBL" id="KV440985">
    <property type="protein sequence ID" value="OAD71712.1"/>
    <property type="molecule type" value="Genomic_DNA"/>
</dbReference>
<protein>
    <recommendedName>
        <fullName evidence="3">FAM86 N-terminal domain-containing protein</fullName>
    </recommendedName>
</protein>
<dbReference type="InterPro" id="IPR029063">
    <property type="entry name" value="SAM-dependent_MTases_sf"/>
</dbReference>
<keyword evidence="2" id="KW-1185">Reference proteome</keyword>
<dbReference type="Pfam" id="PF10294">
    <property type="entry name" value="Methyltransf_16"/>
    <property type="match status" value="1"/>
</dbReference>
<gene>
    <name evidence="1" type="ORF">PHYBLDRAFT_170371</name>
</gene>
<dbReference type="STRING" id="763407.A0A162TX68"/>
<dbReference type="InterPro" id="IPR019410">
    <property type="entry name" value="Methyltransf_16"/>
</dbReference>
<dbReference type="CDD" id="cd02440">
    <property type="entry name" value="AdoMet_MTases"/>
    <property type="match status" value="1"/>
</dbReference>
<dbReference type="InParanoid" id="A0A162TX68"/>
<dbReference type="GeneID" id="28997229"/>